<feature type="coiled-coil region" evidence="1">
    <location>
        <begin position="127"/>
        <end position="168"/>
    </location>
</feature>
<gene>
    <name evidence="2" type="ORF">PSON_ATCC_30995.1.T0370116</name>
</gene>
<keyword evidence="3" id="KW-1185">Reference proteome</keyword>
<organism evidence="2 3">
    <name type="scientific">Paramecium sonneborni</name>
    <dbReference type="NCBI Taxonomy" id="65129"/>
    <lineage>
        <taxon>Eukaryota</taxon>
        <taxon>Sar</taxon>
        <taxon>Alveolata</taxon>
        <taxon>Ciliophora</taxon>
        <taxon>Intramacronucleata</taxon>
        <taxon>Oligohymenophorea</taxon>
        <taxon>Peniculida</taxon>
        <taxon>Parameciidae</taxon>
        <taxon>Paramecium</taxon>
    </lineage>
</organism>
<accession>A0A8S1MMI1</accession>
<keyword evidence="1" id="KW-0175">Coiled coil</keyword>
<evidence type="ECO:0000313" key="2">
    <source>
        <dbReference type="EMBL" id="CAD8078106.1"/>
    </source>
</evidence>
<feature type="coiled-coil region" evidence="1">
    <location>
        <begin position="70"/>
        <end position="97"/>
    </location>
</feature>
<evidence type="ECO:0000313" key="3">
    <source>
        <dbReference type="Proteomes" id="UP000692954"/>
    </source>
</evidence>
<proteinExistence type="predicted"/>
<reference evidence="2" key="1">
    <citation type="submission" date="2021-01" db="EMBL/GenBank/DDBJ databases">
        <authorList>
            <consortium name="Genoscope - CEA"/>
            <person name="William W."/>
        </authorList>
    </citation>
    <scope>NUCLEOTIDE SEQUENCE</scope>
</reference>
<feature type="coiled-coil region" evidence="1">
    <location>
        <begin position="444"/>
        <end position="504"/>
    </location>
</feature>
<protein>
    <submittedName>
        <fullName evidence="2">Uncharacterized protein</fullName>
    </submittedName>
</protein>
<dbReference type="Proteomes" id="UP000692954">
    <property type="component" value="Unassembled WGS sequence"/>
</dbReference>
<name>A0A8S1MMI1_9CILI</name>
<dbReference type="AlphaFoldDB" id="A0A8S1MMI1"/>
<feature type="coiled-coil region" evidence="1">
    <location>
        <begin position="203"/>
        <end position="286"/>
    </location>
</feature>
<evidence type="ECO:0000256" key="1">
    <source>
        <dbReference type="SAM" id="Coils"/>
    </source>
</evidence>
<comment type="caution">
    <text evidence="2">The sequence shown here is derived from an EMBL/GenBank/DDBJ whole genome shotgun (WGS) entry which is preliminary data.</text>
</comment>
<dbReference type="EMBL" id="CAJJDN010000037">
    <property type="protein sequence ID" value="CAD8078106.1"/>
    <property type="molecule type" value="Genomic_DNA"/>
</dbReference>
<sequence length="530" mass="63364">MSKQHDNLFQNNRSQRAVRTEQNNQFEIGYLQPTLKQVNSPHQSQSISPIRSQHDLSIDNKQGLNGYPNIKNADQQIEALIQEIEKQNTCIKQKTQQIQECQSKISQLDLHYGLKIEELETQHLYQISLTQNQLKEKQQENANLINEINQLKSQKNKYNLLAEQINAENYQLREQIRKNQILNSTQTGDLVDEQSSKQQKLEIIQIKQQIIKLNEIIKSLEEQNKYQEEEYNQIFKENQYLINIHNNLTQQLETSKKELLQLQEEKKEFQDKMTQIKEEFDISQDKNRQKNNNFRSNINKKFENYKIFPHNQNQIFKKLSRSLLSTINILGRLVYLNNKKKIYKIELSIKLLKSLNKEKLLVFLNKIYKTLRILKFNTSNYYKIIIVLKNNFNNIQHQSITFQISHQEFNKKLTVMLKNRLNEIELWKNKCYENNSQQQNRQLLDQLIQDNEILRQKCNILEINIKENSNPFQSQEINKLNLIIKQQQDKIIQQQLILENQKKQMSSPKNQKTFTTEINVKDFNQKNKHN</sequence>